<feature type="domain" description="Amine oxidase" evidence="12">
    <location>
        <begin position="23"/>
        <end position="332"/>
    </location>
</feature>
<dbReference type="InterPro" id="IPR036188">
    <property type="entry name" value="FAD/NAD-bd_sf"/>
</dbReference>
<dbReference type="SUPFAM" id="SSF54373">
    <property type="entry name" value="FAD-linked reductases, C-terminal domain"/>
    <property type="match status" value="1"/>
</dbReference>
<feature type="binding site" evidence="9">
    <location>
        <position position="250"/>
    </location>
    <ligand>
        <name>FAD</name>
        <dbReference type="ChEBI" id="CHEBI:57692"/>
    </ligand>
</feature>
<evidence type="ECO:0000256" key="7">
    <source>
        <dbReference type="ARBA" id="ARBA00049354"/>
    </source>
</evidence>
<sequence length="626" mass="70135">MHHKRTESQANKLNDIIVIGAGLSGLSAAKVCHDKGLNVLVLEARDRVGGRTLSDESGCDLGGTHFIQDHRNLFNLIAELGLKCQADVPAAIGGLPAFYSNESKTKFRCDEPNQVPFTSKYNILTKLDYLATKRKINELCVQIDLCEPWKTKNARELDSRSFKSFIESTCYTKQVKNFFLNFITPINLTNEAEDCSLLYALCFIRSWGGIERCIGIDSSGTSRVVGGSQLLSIRLWQQIGEDRVILNKPVHTIDQQTNSEQVIVITKDGSRFEASRVIVALPPNMQTTISFKPNIPLKSQLNHRTPAGLCTKVILYYDRAYWYDNGFNGHLFVIDHRPAENRRRKGMMRDSSVSTRKNNEYRRSICKSSTSSEKDDNIYASTNSLVPTSHAHTTTINNNGDKNHNLMLRETRESFFPQGGQEVIEDGCCPISFATPDYSRGQPSLIAHVCGAAWIRYHQLERLEDRIALVAKSYAHILHPKLAEPKSFKELNWVSEEYSRGAYTSIMTPGTMTKFGRALGAPFGRVAFACTELSTYWPGTMEGAIRSGRKAALKILKDLQRVDFDETDIVDDEEVLVQMGDTMIEKHAHKILCITSFAMKAPVLIVIASLLGFSLRNISMRCSLSI</sequence>
<evidence type="ECO:0000256" key="3">
    <source>
        <dbReference type="ARBA" id="ARBA00005995"/>
    </source>
</evidence>
<comment type="catalytic activity">
    <reaction evidence="6">
        <text>a secondary aliphatic amine + O2 + H2O = a primary amine + an aldehyde + H2O2</text>
        <dbReference type="Rhea" id="RHEA:26414"/>
        <dbReference type="ChEBI" id="CHEBI:15377"/>
        <dbReference type="ChEBI" id="CHEBI:15379"/>
        <dbReference type="ChEBI" id="CHEBI:16240"/>
        <dbReference type="ChEBI" id="CHEBI:17478"/>
        <dbReference type="ChEBI" id="CHEBI:58855"/>
        <dbReference type="ChEBI" id="CHEBI:65296"/>
        <dbReference type="EC" id="1.4.3.4"/>
    </reaction>
</comment>
<dbReference type="PANTHER" id="PTHR43563">
    <property type="entry name" value="AMINE OXIDASE"/>
    <property type="match status" value="1"/>
</dbReference>
<keyword evidence="10" id="KW-1133">Transmembrane helix</keyword>
<evidence type="ECO:0000256" key="9">
    <source>
        <dbReference type="PIRSR" id="PIRSR601613-1"/>
    </source>
</evidence>
<dbReference type="InterPro" id="IPR002937">
    <property type="entry name" value="Amino_oxidase"/>
</dbReference>
<keyword evidence="10" id="KW-0285">Flavoprotein</keyword>
<evidence type="ECO:0000256" key="5">
    <source>
        <dbReference type="ARBA" id="ARBA00045409"/>
    </source>
</evidence>
<evidence type="ECO:0000256" key="4">
    <source>
        <dbReference type="ARBA" id="ARBA00023002"/>
    </source>
</evidence>
<dbReference type="PRINTS" id="PR00757">
    <property type="entry name" value="AMINEOXDASEF"/>
</dbReference>
<name>A0A6G1S4H4_9ACAR</name>
<dbReference type="PANTHER" id="PTHR43563:SF1">
    <property type="entry name" value="AMINE OXIDASE [FLAVIN-CONTAINING] B"/>
    <property type="match status" value="1"/>
</dbReference>
<feature type="binding site" evidence="9">
    <location>
        <position position="532"/>
    </location>
    <ligand>
        <name>FAD</name>
        <dbReference type="ChEBI" id="CHEBI:57692"/>
    </ligand>
</feature>
<comment type="subcellular location">
    <subcellularLocation>
        <location evidence="2">Mitochondrion outer membrane</location>
        <topology evidence="2">Single-pass type IV membrane protein</topology>
        <orientation evidence="2">Cytoplasmic side</orientation>
    </subcellularLocation>
</comment>
<organism evidence="13">
    <name type="scientific">Aceria tosichella</name>
    <name type="common">wheat curl mite</name>
    <dbReference type="NCBI Taxonomy" id="561515"/>
    <lineage>
        <taxon>Eukaryota</taxon>
        <taxon>Metazoa</taxon>
        <taxon>Ecdysozoa</taxon>
        <taxon>Arthropoda</taxon>
        <taxon>Chelicerata</taxon>
        <taxon>Arachnida</taxon>
        <taxon>Acari</taxon>
        <taxon>Acariformes</taxon>
        <taxon>Trombidiformes</taxon>
        <taxon>Prostigmata</taxon>
        <taxon>Eupodina</taxon>
        <taxon>Eriophyoidea</taxon>
        <taxon>Eriophyidae</taxon>
        <taxon>Eriophyinae</taxon>
        <taxon>Aceriini</taxon>
        <taxon>Aceria</taxon>
    </lineage>
</organism>
<feature type="domain" description="Amine oxidase" evidence="12">
    <location>
        <begin position="431"/>
        <end position="555"/>
    </location>
</feature>
<evidence type="ECO:0000256" key="11">
    <source>
        <dbReference type="SAM" id="MobiDB-lite"/>
    </source>
</evidence>
<dbReference type="SUPFAM" id="SSF51905">
    <property type="entry name" value="FAD/NAD(P)-binding domain"/>
    <property type="match status" value="1"/>
</dbReference>
<dbReference type="AlphaFoldDB" id="A0A6G1S4H4"/>
<dbReference type="GO" id="GO:0097621">
    <property type="term" value="F:monoamine oxidase activity"/>
    <property type="evidence" value="ECO:0007669"/>
    <property type="project" value="UniProtKB-EC"/>
</dbReference>
<accession>A0A6G1S4H4</accession>
<dbReference type="Gene3D" id="3.50.50.60">
    <property type="entry name" value="FAD/NAD(P)-binding domain"/>
    <property type="match status" value="2"/>
</dbReference>
<feature type="region of interest" description="Disordered" evidence="11">
    <location>
        <begin position="343"/>
        <end position="377"/>
    </location>
</feature>
<comment type="cofactor">
    <cofactor evidence="1 10">
        <name>FAD</name>
        <dbReference type="ChEBI" id="CHEBI:57692"/>
    </cofactor>
</comment>
<keyword evidence="10" id="KW-0472">Membrane</keyword>
<dbReference type="InterPro" id="IPR001613">
    <property type="entry name" value="Flavin_amine_oxidase"/>
</dbReference>
<proteinExistence type="inferred from homology"/>
<dbReference type="InterPro" id="IPR050703">
    <property type="entry name" value="Flavin_MAO"/>
</dbReference>
<keyword evidence="4 10" id="KW-0560">Oxidoreductase</keyword>
<evidence type="ECO:0000313" key="13">
    <source>
        <dbReference type="EMBL" id="MDE45406.1"/>
    </source>
</evidence>
<dbReference type="EMBL" id="GGYP01000635">
    <property type="protein sequence ID" value="MDE45406.1"/>
    <property type="molecule type" value="Transcribed_RNA"/>
</dbReference>
<gene>
    <name evidence="13" type="primary">MAOA</name>
    <name evidence="13" type="ORF">g.16866</name>
</gene>
<evidence type="ECO:0000256" key="1">
    <source>
        <dbReference type="ARBA" id="ARBA00001974"/>
    </source>
</evidence>
<dbReference type="Pfam" id="PF01593">
    <property type="entry name" value="Amino_oxidase"/>
    <property type="match status" value="2"/>
</dbReference>
<comment type="catalytic activity">
    <reaction evidence="8">
        <text>N-acetylputrescine + O2 + H2O = 4-acetamidobutanal + H2O2 + NH4(+)</text>
        <dbReference type="Rhea" id="RHEA:70283"/>
        <dbReference type="ChEBI" id="CHEBI:7386"/>
        <dbReference type="ChEBI" id="CHEBI:15377"/>
        <dbReference type="ChEBI" id="CHEBI:15379"/>
        <dbReference type="ChEBI" id="CHEBI:16240"/>
        <dbReference type="ChEBI" id="CHEBI:28938"/>
        <dbReference type="ChEBI" id="CHEBI:58263"/>
    </reaction>
    <physiologicalReaction direction="left-to-right" evidence="8">
        <dbReference type="Rhea" id="RHEA:70284"/>
    </physiologicalReaction>
</comment>
<dbReference type="GO" id="GO:0008131">
    <property type="term" value="F:primary methylamine oxidase activity"/>
    <property type="evidence" value="ECO:0007669"/>
    <property type="project" value="UniProtKB-ARBA"/>
</dbReference>
<evidence type="ECO:0000256" key="8">
    <source>
        <dbReference type="ARBA" id="ARBA00049430"/>
    </source>
</evidence>
<comment type="catalytic activity">
    <reaction evidence="7">
        <text>benzylamine + O2 + H2O = benzaldehyde + H2O2 + NH4(+)</text>
        <dbReference type="Rhea" id="RHEA:59424"/>
        <dbReference type="ChEBI" id="CHEBI:15377"/>
        <dbReference type="ChEBI" id="CHEBI:15379"/>
        <dbReference type="ChEBI" id="CHEBI:16240"/>
        <dbReference type="ChEBI" id="CHEBI:17169"/>
        <dbReference type="ChEBI" id="CHEBI:28938"/>
        <dbReference type="ChEBI" id="CHEBI:225238"/>
    </reaction>
    <physiologicalReaction direction="left-to-right" evidence="7">
        <dbReference type="Rhea" id="RHEA:59425"/>
    </physiologicalReaction>
</comment>
<evidence type="ECO:0000256" key="6">
    <source>
        <dbReference type="ARBA" id="ARBA00048448"/>
    </source>
</evidence>
<protein>
    <recommendedName>
        <fullName evidence="10">Amine oxidase</fullName>
        <ecNumber evidence="10">1.4.3.-</ecNumber>
    </recommendedName>
</protein>
<keyword evidence="10" id="KW-0812">Transmembrane</keyword>
<evidence type="ECO:0000256" key="10">
    <source>
        <dbReference type="RuleBase" id="RU362067"/>
    </source>
</evidence>
<feature type="binding site" evidence="9">
    <location>
        <begin position="43"/>
        <end position="44"/>
    </location>
    <ligand>
        <name>FAD</name>
        <dbReference type="ChEBI" id="CHEBI:57692"/>
    </ligand>
</feature>
<keyword evidence="10" id="KW-0274">FAD</keyword>
<dbReference type="GO" id="GO:0005741">
    <property type="term" value="C:mitochondrial outer membrane"/>
    <property type="evidence" value="ECO:0007669"/>
    <property type="project" value="UniProtKB-SubCell"/>
</dbReference>
<comment type="function">
    <text evidence="5">Catalyzes the oxidative deamination of primary and some secondary amines such as neurotransmitters, and exogenous amines including the tertiary amine, neurotoxin 1-methyl-4-phenyl-1,2,3,6-tetrahydropyridine (MPTP), with concomitant reduction of oxygen to hydrogen peroxide and participates in the metabolism of neuroactive and vasoactive amines in the central nervous system and peripheral tissues. Preferentially degrades benzylamine and phenylethylamine.</text>
</comment>
<feature type="binding site" evidence="9">
    <location>
        <position position="24"/>
    </location>
    <ligand>
        <name>FAD</name>
        <dbReference type="ChEBI" id="CHEBI:57692"/>
    </ligand>
</feature>
<reference evidence="13" key="1">
    <citation type="submission" date="2018-10" db="EMBL/GenBank/DDBJ databases">
        <title>Transcriptome assembly of Aceria tosichella (Wheat curl mite) Type 2.</title>
        <authorList>
            <person name="Scully E.D."/>
            <person name="Geib S.M."/>
            <person name="Palmer N.A."/>
            <person name="Gupta A.K."/>
            <person name="Sarath G."/>
            <person name="Tatineni S."/>
        </authorList>
    </citation>
    <scope>NUCLEOTIDE SEQUENCE</scope>
    <source>
        <strain evidence="13">LincolnNE</strain>
    </source>
</reference>
<evidence type="ECO:0000259" key="12">
    <source>
        <dbReference type="Pfam" id="PF01593"/>
    </source>
</evidence>
<dbReference type="EC" id="1.4.3.-" evidence="10"/>
<evidence type="ECO:0000256" key="2">
    <source>
        <dbReference type="ARBA" id="ARBA00004362"/>
    </source>
</evidence>
<comment type="similarity">
    <text evidence="3 10">Belongs to the flavin monoamine oxidase family.</text>
</comment>
<feature type="transmembrane region" description="Helical" evidence="10">
    <location>
        <begin position="597"/>
        <end position="615"/>
    </location>
</feature>